<dbReference type="AlphaFoldDB" id="A0A7K3UDV9"/>
<sequence>MTISDPRKRLLDLLRIVAAYNDKGYQWIPHDAAQVALYRDQAQSEILQLTAEIGEQAFSGDLLDMLKSGAAARDNSGDTYLLAKSELA</sequence>
<evidence type="ECO:0000313" key="2">
    <source>
        <dbReference type="Proteomes" id="UP000471753"/>
    </source>
</evidence>
<organism evidence="1 2">
    <name type="scientific">Rhizobium phaseoli</name>
    <dbReference type="NCBI Taxonomy" id="396"/>
    <lineage>
        <taxon>Bacteria</taxon>
        <taxon>Pseudomonadati</taxon>
        <taxon>Pseudomonadota</taxon>
        <taxon>Alphaproteobacteria</taxon>
        <taxon>Hyphomicrobiales</taxon>
        <taxon>Rhizobiaceae</taxon>
        <taxon>Rhizobium/Agrobacterium group</taxon>
        <taxon>Rhizobium</taxon>
    </lineage>
</organism>
<gene>
    <name evidence="1" type="ORF">GR197_12685</name>
</gene>
<protein>
    <submittedName>
        <fullName evidence="1">Uncharacterized protein</fullName>
    </submittedName>
</protein>
<reference evidence="1 2" key="1">
    <citation type="submission" date="2019-12" db="EMBL/GenBank/DDBJ databases">
        <title>Rhizobium genotypes associated with high levels of biological nitrogen fixation by grain legumes in a temperate-maritime cropping system.</title>
        <authorList>
            <person name="Maluk M."/>
            <person name="Francesc Ferrando Molina F."/>
            <person name="Lopez Del Egido L."/>
            <person name="Lafos M."/>
            <person name="Langarica-Fuentes A."/>
            <person name="Gebre Yohannes G."/>
            <person name="Young M.W."/>
            <person name="Martin P."/>
            <person name="Gantlett R."/>
            <person name="Kenicer G."/>
            <person name="Hawes C."/>
            <person name="Begg G.S."/>
            <person name="Quilliam R.S."/>
            <person name="Squire G.R."/>
            <person name="Poole P.S."/>
            <person name="Young P.W."/>
            <person name="Iannetta P.M."/>
            <person name="James E.K."/>
        </authorList>
    </citation>
    <scope>NUCLEOTIDE SEQUENCE [LARGE SCALE GENOMIC DNA]</scope>
    <source>
        <strain evidence="1 2">JHI366</strain>
    </source>
</reference>
<dbReference type="Proteomes" id="UP000471753">
    <property type="component" value="Unassembled WGS sequence"/>
</dbReference>
<dbReference type="EMBL" id="WUFT01000007">
    <property type="protein sequence ID" value="NEJ71389.1"/>
    <property type="molecule type" value="Genomic_DNA"/>
</dbReference>
<proteinExistence type="predicted"/>
<accession>A0A7K3UDV9</accession>
<name>A0A7K3UDV9_9HYPH</name>
<evidence type="ECO:0000313" key="1">
    <source>
        <dbReference type="EMBL" id="NEJ71389.1"/>
    </source>
</evidence>
<dbReference type="RefSeq" id="WP_164009903.1">
    <property type="nucleotide sequence ID" value="NZ_WUFT01000007.1"/>
</dbReference>
<comment type="caution">
    <text evidence="1">The sequence shown here is derived from an EMBL/GenBank/DDBJ whole genome shotgun (WGS) entry which is preliminary data.</text>
</comment>